<keyword evidence="9" id="KW-0573">Peptidoglycan synthesis</keyword>
<keyword evidence="7" id="KW-0378">Hydrolase</keyword>
<dbReference type="Gene3D" id="2.60.40.10">
    <property type="entry name" value="Immunoglobulins"/>
    <property type="match status" value="1"/>
</dbReference>
<evidence type="ECO:0000256" key="17">
    <source>
        <dbReference type="SAM" id="Phobius"/>
    </source>
</evidence>
<dbReference type="GO" id="GO:0008658">
    <property type="term" value="F:penicillin binding"/>
    <property type="evidence" value="ECO:0007669"/>
    <property type="project" value="InterPro"/>
</dbReference>
<dbReference type="GO" id="GO:0071555">
    <property type="term" value="P:cell wall organization"/>
    <property type="evidence" value="ECO:0007669"/>
    <property type="project" value="UniProtKB-KW"/>
</dbReference>
<dbReference type="GO" id="GO:0006508">
    <property type="term" value="P:proteolysis"/>
    <property type="evidence" value="ECO:0007669"/>
    <property type="project" value="UniProtKB-KW"/>
</dbReference>
<dbReference type="InterPro" id="IPR013783">
    <property type="entry name" value="Ig-like_fold"/>
</dbReference>
<dbReference type="Gene3D" id="1.10.3810.10">
    <property type="entry name" value="Biosynthetic peptidoglycan transglycosylase-like"/>
    <property type="match status" value="1"/>
</dbReference>
<evidence type="ECO:0000256" key="8">
    <source>
        <dbReference type="ARBA" id="ARBA00022960"/>
    </source>
</evidence>
<feature type="region of interest" description="Disordered" evidence="16">
    <location>
        <begin position="909"/>
        <end position="964"/>
    </location>
</feature>
<dbReference type="InterPro" id="IPR001460">
    <property type="entry name" value="PCN-bd_Tpept"/>
</dbReference>
<dbReference type="Pfam" id="PF00905">
    <property type="entry name" value="Transpeptidase"/>
    <property type="match status" value="1"/>
</dbReference>
<dbReference type="Gene3D" id="3.90.1310.40">
    <property type="match status" value="1"/>
</dbReference>
<protein>
    <submittedName>
        <fullName evidence="20">Peptidoglycan glycosyltransferase</fullName>
    </submittedName>
</protein>
<organism evidence="20 21">
    <name type="scientific">Ureibacillus manganicus DSM 26584</name>
    <dbReference type="NCBI Taxonomy" id="1384049"/>
    <lineage>
        <taxon>Bacteria</taxon>
        <taxon>Bacillati</taxon>
        <taxon>Bacillota</taxon>
        <taxon>Bacilli</taxon>
        <taxon>Bacillales</taxon>
        <taxon>Caryophanaceae</taxon>
        <taxon>Ureibacillus</taxon>
    </lineage>
</organism>
<feature type="compositionally biased region" description="Acidic residues" evidence="16">
    <location>
        <begin position="941"/>
        <end position="956"/>
    </location>
</feature>
<evidence type="ECO:0000256" key="16">
    <source>
        <dbReference type="SAM" id="MobiDB-lite"/>
    </source>
</evidence>
<dbReference type="SUPFAM" id="SSF56601">
    <property type="entry name" value="beta-lactamase/transpeptidase-like"/>
    <property type="match status" value="1"/>
</dbReference>
<evidence type="ECO:0000256" key="10">
    <source>
        <dbReference type="ARBA" id="ARBA00022989"/>
    </source>
</evidence>
<comment type="catalytic activity">
    <reaction evidence="15">
        <text>[GlcNAc-(1-&gt;4)-Mur2Ac(oyl-L-Ala-gamma-D-Glu-L-Lys-D-Ala-D-Ala)](n)-di-trans,octa-cis-undecaprenyl diphosphate + beta-D-GlcNAc-(1-&gt;4)-Mur2Ac(oyl-L-Ala-gamma-D-Glu-L-Lys-D-Ala-D-Ala)-di-trans,octa-cis-undecaprenyl diphosphate = [GlcNAc-(1-&gt;4)-Mur2Ac(oyl-L-Ala-gamma-D-Glu-L-Lys-D-Ala-D-Ala)](n+1)-di-trans,octa-cis-undecaprenyl diphosphate + di-trans,octa-cis-undecaprenyl diphosphate + H(+)</text>
        <dbReference type="Rhea" id="RHEA:23708"/>
        <dbReference type="Rhea" id="RHEA-COMP:9602"/>
        <dbReference type="Rhea" id="RHEA-COMP:9603"/>
        <dbReference type="ChEBI" id="CHEBI:15378"/>
        <dbReference type="ChEBI" id="CHEBI:58405"/>
        <dbReference type="ChEBI" id="CHEBI:60033"/>
        <dbReference type="ChEBI" id="CHEBI:78435"/>
        <dbReference type="EC" id="2.4.99.28"/>
    </reaction>
</comment>
<evidence type="ECO:0000256" key="9">
    <source>
        <dbReference type="ARBA" id="ARBA00022984"/>
    </source>
</evidence>
<keyword evidence="21" id="KW-1185">Reference proteome</keyword>
<dbReference type="Gene3D" id="3.40.710.10">
    <property type="entry name" value="DD-peptidase/beta-lactamase superfamily"/>
    <property type="match status" value="1"/>
</dbReference>
<feature type="transmembrane region" description="Helical" evidence="17">
    <location>
        <begin position="30"/>
        <end position="57"/>
    </location>
</feature>
<evidence type="ECO:0000256" key="14">
    <source>
        <dbReference type="ARBA" id="ARBA00034000"/>
    </source>
</evidence>
<dbReference type="InterPro" id="IPR023346">
    <property type="entry name" value="Lysozyme-like_dom_sf"/>
</dbReference>
<dbReference type="Proteomes" id="UP000030416">
    <property type="component" value="Unassembled WGS sequence"/>
</dbReference>
<keyword evidence="4" id="KW-0328">Glycosyltransferase</keyword>
<feature type="region of interest" description="Disordered" evidence="16">
    <location>
        <begin position="809"/>
        <end position="837"/>
    </location>
</feature>
<comment type="catalytic activity">
    <reaction evidence="14">
        <text>Preferential cleavage: (Ac)2-L-Lys-D-Ala-|-D-Ala. Also transpeptidation of peptidyl-alanyl moieties that are N-acyl substituents of D-alanine.</text>
        <dbReference type="EC" id="3.4.16.4"/>
    </reaction>
</comment>
<dbReference type="SUPFAM" id="SSF53955">
    <property type="entry name" value="Lysozyme-like"/>
    <property type="match status" value="1"/>
</dbReference>
<dbReference type="EMBL" id="JPVN01000018">
    <property type="protein sequence ID" value="KGR77534.1"/>
    <property type="molecule type" value="Genomic_DNA"/>
</dbReference>
<dbReference type="InterPro" id="IPR050396">
    <property type="entry name" value="Glycosyltr_51/Transpeptidase"/>
</dbReference>
<keyword evidence="11 17" id="KW-0472">Membrane</keyword>
<feature type="domain" description="Glycosyl transferase family 51" evidence="19">
    <location>
        <begin position="93"/>
        <end position="279"/>
    </location>
</feature>
<evidence type="ECO:0000259" key="19">
    <source>
        <dbReference type="Pfam" id="PF00912"/>
    </source>
</evidence>
<sequence length="964" mass="106792">MKKRIEQLNEKIELLSTSERTRPLRIGIRVVWNLSLLFLFIIITGFVFVSAVGAGYFASLVKDEQLQAKEDMLSEVYNYEETSEIYFANNIYIGKLRTDLERRETTLENVSPLVVNAVLATEDEYFREHNGIVPKAVLRGLLQDFLNTSTQTGGSTLTQQLIKNQILTNEVSYERKAREILLALRLEKFMTKDDILEAYLNIIPYGRSSSGRNIAGVETAARGIFGVNASELNLPQAAYIAGIPQAPFAYTPFTQFGQLKDAKGLQPGIDRMKVVLSRMLEVGYISESEYNQAISYDITKDFREPEKLAKDSYPWLTYELEGRAKRIIAGILAERDGIDPNRLDEEENLLEKYEILADRDIRSSGYRIYSTIDKDLYDAMQEAAENFNYYGHTFTRTEVDPESGEEYEVQIPVQVGGMLVENQTGKILSFVGGRDFSISELNYSTQAYRSNGSTMKPLLAYGPALDYGVIGAGSPVVDVKFEIGDYKPSNYLVNEERGIMTAREALAHSQNLTALRLYDSIRDRRPVTYLDKLGFSKLVPSDYETLAISIGAMTVGTTVEENTNAFAAFANNGQFVDAYMIEKIVDLDGNVIYEHESEAVDVYSPETAYMITDMLRDVLDYGTGARANSMLKFSSDFAAKTGTSQNYRDVWFVGYNPNISLGLWMGYDDKKEARSLYQFNNTYYQPSTRVNMLWANLMNAVYDANPELIGTSEQFTPPPGVVNASFCGISGLAPSDVCTQAGLVKSDLFNRNFLPTEPDDSFTQSKSVMIDGKAYAALDSTPSEFVIENGIGLNPDFIKRMLGRLGGDPSKLVPNGSAQSDNVVSTGSLEPDSGNPPAVNVTLNGNVISWTKSQANDVIGYRIYDVTLGERNLVGTIVDGQELQYPVSTNSSYVVVAVDITGLESAHSNNITTEVTDPIPIDPTEPGETEPDDPENGNGDDNGENNDSGDDIDIIDDIINPGNE</sequence>
<dbReference type="InterPro" id="IPR036950">
    <property type="entry name" value="PBP_transglycosylase"/>
</dbReference>
<keyword evidence="12" id="KW-0511">Multifunctional enzyme</keyword>
<feature type="domain" description="Penicillin-binding protein transpeptidase" evidence="18">
    <location>
        <begin position="418"/>
        <end position="658"/>
    </location>
</feature>
<dbReference type="STRING" id="1384049.CD29_14835"/>
<reference evidence="20 21" key="1">
    <citation type="submission" date="2014-02" db="EMBL/GenBank/DDBJ databases">
        <title>Draft genome sequence of Lysinibacillus manganicus DSM 26584T.</title>
        <authorList>
            <person name="Zhang F."/>
            <person name="Wang G."/>
            <person name="Zhang L."/>
        </authorList>
    </citation>
    <scope>NUCLEOTIDE SEQUENCE [LARGE SCALE GENOMIC DNA]</scope>
    <source>
        <strain evidence="20 21">DSM 26584</strain>
    </source>
</reference>
<dbReference type="RefSeq" id="WP_036188256.1">
    <property type="nucleotide sequence ID" value="NZ_AVDA01000018.1"/>
</dbReference>
<keyword evidence="10 17" id="KW-1133">Transmembrane helix</keyword>
<evidence type="ECO:0000259" key="18">
    <source>
        <dbReference type="Pfam" id="PF00905"/>
    </source>
</evidence>
<keyword evidence="3" id="KW-0645">Protease</keyword>
<keyword evidence="13" id="KW-0961">Cell wall biogenesis/degradation</keyword>
<accession>A0A0A3HYJ0</accession>
<dbReference type="GO" id="GO:0009002">
    <property type="term" value="F:serine-type D-Ala-D-Ala carboxypeptidase activity"/>
    <property type="evidence" value="ECO:0007669"/>
    <property type="project" value="UniProtKB-EC"/>
</dbReference>
<evidence type="ECO:0000256" key="6">
    <source>
        <dbReference type="ARBA" id="ARBA00022692"/>
    </source>
</evidence>
<dbReference type="GO" id="GO:0009252">
    <property type="term" value="P:peptidoglycan biosynthetic process"/>
    <property type="evidence" value="ECO:0007669"/>
    <property type="project" value="UniProtKB-KW"/>
</dbReference>
<keyword evidence="2" id="KW-0121">Carboxypeptidase</keyword>
<dbReference type="AlphaFoldDB" id="A0A0A3HYJ0"/>
<evidence type="ECO:0000256" key="7">
    <source>
        <dbReference type="ARBA" id="ARBA00022801"/>
    </source>
</evidence>
<dbReference type="GO" id="GO:0030288">
    <property type="term" value="C:outer membrane-bounded periplasmic space"/>
    <property type="evidence" value="ECO:0007669"/>
    <property type="project" value="TreeGrafter"/>
</dbReference>
<dbReference type="PANTHER" id="PTHR32282:SF32">
    <property type="entry name" value="PENICILLIN-BINDING PROTEIN 2A"/>
    <property type="match status" value="1"/>
</dbReference>
<dbReference type="InterPro" id="IPR012338">
    <property type="entry name" value="Beta-lactam/transpept-like"/>
</dbReference>
<feature type="compositionally biased region" description="Acidic residues" evidence="16">
    <location>
        <begin position="925"/>
        <end position="935"/>
    </location>
</feature>
<dbReference type="GO" id="GO:0008360">
    <property type="term" value="P:regulation of cell shape"/>
    <property type="evidence" value="ECO:0007669"/>
    <property type="project" value="UniProtKB-KW"/>
</dbReference>
<dbReference type="OrthoDB" id="9766909at2"/>
<evidence type="ECO:0000256" key="3">
    <source>
        <dbReference type="ARBA" id="ARBA00022670"/>
    </source>
</evidence>
<feature type="compositionally biased region" description="Polar residues" evidence="16">
    <location>
        <begin position="816"/>
        <end position="828"/>
    </location>
</feature>
<evidence type="ECO:0000313" key="21">
    <source>
        <dbReference type="Proteomes" id="UP000030416"/>
    </source>
</evidence>
<keyword evidence="1" id="KW-1003">Cell membrane</keyword>
<keyword evidence="5 20" id="KW-0808">Transferase</keyword>
<evidence type="ECO:0000256" key="5">
    <source>
        <dbReference type="ARBA" id="ARBA00022679"/>
    </source>
</evidence>
<name>A0A0A3HYJ0_9BACL</name>
<dbReference type="PANTHER" id="PTHR32282">
    <property type="entry name" value="BINDING PROTEIN TRANSPEPTIDASE, PUTATIVE-RELATED"/>
    <property type="match status" value="1"/>
</dbReference>
<comment type="caution">
    <text evidence="20">The sequence shown here is derived from an EMBL/GenBank/DDBJ whole genome shotgun (WGS) entry which is preliminary data.</text>
</comment>
<keyword evidence="8" id="KW-0133">Cell shape</keyword>
<evidence type="ECO:0000256" key="4">
    <source>
        <dbReference type="ARBA" id="ARBA00022676"/>
    </source>
</evidence>
<dbReference type="Pfam" id="PF00912">
    <property type="entry name" value="Transgly"/>
    <property type="match status" value="1"/>
</dbReference>
<evidence type="ECO:0000256" key="1">
    <source>
        <dbReference type="ARBA" id="ARBA00022475"/>
    </source>
</evidence>
<proteinExistence type="predicted"/>
<dbReference type="eggNOG" id="COG0744">
    <property type="taxonomic scope" value="Bacteria"/>
</dbReference>
<evidence type="ECO:0000256" key="12">
    <source>
        <dbReference type="ARBA" id="ARBA00023268"/>
    </source>
</evidence>
<keyword evidence="6 17" id="KW-0812">Transmembrane</keyword>
<dbReference type="InterPro" id="IPR001264">
    <property type="entry name" value="Glyco_trans_51"/>
</dbReference>
<evidence type="ECO:0000256" key="15">
    <source>
        <dbReference type="ARBA" id="ARBA00049902"/>
    </source>
</evidence>
<evidence type="ECO:0000313" key="20">
    <source>
        <dbReference type="EMBL" id="KGR77534.1"/>
    </source>
</evidence>
<evidence type="ECO:0000256" key="2">
    <source>
        <dbReference type="ARBA" id="ARBA00022645"/>
    </source>
</evidence>
<evidence type="ECO:0000256" key="11">
    <source>
        <dbReference type="ARBA" id="ARBA00023136"/>
    </source>
</evidence>
<evidence type="ECO:0000256" key="13">
    <source>
        <dbReference type="ARBA" id="ARBA00023316"/>
    </source>
</evidence>
<gene>
    <name evidence="20" type="ORF">CD29_14835</name>
</gene>
<dbReference type="GO" id="GO:0008955">
    <property type="term" value="F:peptidoglycan glycosyltransferase activity"/>
    <property type="evidence" value="ECO:0007669"/>
    <property type="project" value="UniProtKB-EC"/>
</dbReference>